<accession>A0A4R3J447</accession>
<evidence type="ECO:0000313" key="5">
    <source>
        <dbReference type="Proteomes" id="UP000295304"/>
    </source>
</evidence>
<reference evidence="4 5" key="1">
    <citation type="submission" date="2019-03" db="EMBL/GenBank/DDBJ databases">
        <title>Genomic Encyclopedia of Type Strains, Phase IV (KMG-IV): sequencing the most valuable type-strain genomes for metagenomic binning, comparative biology and taxonomic classification.</title>
        <authorList>
            <person name="Goeker M."/>
        </authorList>
    </citation>
    <scope>NUCLEOTIDE SEQUENCE [LARGE SCALE GENOMIC DNA]</scope>
    <source>
        <strain evidence="4 5">DSM 101688</strain>
    </source>
</reference>
<dbReference type="InterPro" id="IPR021760">
    <property type="entry name" value="RepC_C"/>
</dbReference>
<dbReference type="RefSeq" id="WP_132940175.1">
    <property type="nucleotide sequence ID" value="NZ_CP119676.1"/>
</dbReference>
<name>A0A4R3J447_9PROT</name>
<feature type="compositionally biased region" description="Polar residues" evidence="1">
    <location>
        <begin position="235"/>
        <end position="250"/>
    </location>
</feature>
<evidence type="ECO:0000313" key="4">
    <source>
        <dbReference type="EMBL" id="TCS59972.1"/>
    </source>
</evidence>
<dbReference type="Pfam" id="PF03428">
    <property type="entry name" value="RP-C"/>
    <property type="match status" value="1"/>
</dbReference>
<proteinExistence type="predicted"/>
<dbReference type="Proteomes" id="UP000295304">
    <property type="component" value="Unassembled WGS sequence"/>
</dbReference>
<feature type="domain" description="Plasmid replication protein C C-terminal" evidence="3">
    <location>
        <begin position="282"/>
        <end position="375"/>
    </location>
</feature>
<evidence type="ECO:0000259" key="2">
    <source>
        <dbReference type="Pfam" id="PF03428"/>
    </source>
</evidence>
<feature type="domain" description="Plasmid replication protein C N-terminal" evidence="2">
    <location>
        <begin position="4"/>
        <end position="139"/>
    </location>
</feature>
<protein>
    <submittedName>
        <fullName evidence="4">Replication protein C-like</fullName>
    </submittedName>
</protein>
<dbReference type="Pfam" id="PF11800">
    <property type="entry name" value="RP-C_C"/>
    <property type="match status" value="1"/>
</dbReference>
<dbReference type="InterPro" id="IPR047611">
    <property type="entry name" value="RepABC_RepC"/>
</dbReference>
<dbReference type="NCBIfam" id="NF040974">
    <property type="entry name" value="RepABC_RepC"/>
    <property type="match status" value="1"/>
</dbReference>
<feature type="region of interest" description="Disordered" evidence="1">
    <location>
        <begin position="197"/>
        <end position="258"/>
    </location>
</feature>
<evidence type="ECO:0000259" key="3">
    <source>
        <dbReference type="Pfam" id="PF11800"/>
    </source>
</evidence>
<sequence>MRDVGHRLGLTGGDVQHIDYLLSHTRDIDWTAPSRPIVYKSVGKMARERGVTERAIRHREAKLYALGLIAWNDIGNHRRFGWRDGDGRIDTAYGVDLSPLADHYDRLADLKRRQTADLAAFDKARKALSSIRRRIHLKIMAVEERGVDIGATAAAFAALPRVRADTPGARLDGILAEARAIEADLDAVLVAKEAGSAPEINRGDSPESALEEQASRCGRSVNTSAQADKNFRHIQPTNNPQSAKADTGSPSGDKDDRKEVVASGAGDITLKMAVAAASDRFIEEIYPTGRSLDVADLVDAAGRLCPHLEISRSAWVAACAVMGRAAAAVAVIVIDRNMEHPETPIRSPGGVLRAMTARAKVGELHLEKSVFGILERDRHEGEAS</sequence>
<evidence type="ECO:0000256" key="1">
    <source>
        <dbReference type="SAM" id="MobiDB-lite"/>
    </source>
</evidence>
<dbReference type="InterPro" id="IPR005090">
    <property type="entry name" value="RepC_N"/>
</dbReference>
<dbReference type="AlphaFoldDB" id="A0A4R3J447"/>
<keyword evidence="5" id="KW-1185">Reference proteome</keyword>
<dbReference type="OrthoDB" id="7488837at2"/>
<gene>
    <name evidence="4" type="ORF">EDD55_11423</name>
</gene>
<organism evidence="4 5">
    <name type="scientific">Varunaivibrio sulfuroxidans</name>
    <dbReference type="NCBI Taxonomy" id="1773489"/>
    <lineage>
        <taxon>Bacteria</taxon>
        <taxon>Pseudomonadati</taxon>
        <taxon>Pseudomonadota</taxon>
        <taxon>Alphaproteobacteria</taxon>
        <taxon>Rhodospirillales</taxon>
        <taxon>Magnetovibrionaceae</taxon>
        <taxon>Varunaivibrio</taxon>
    </lineage>
</organism>
<dbReference type="EMBL" id="SLZW01000014">
    <property type="protein sequence ID" value="TCS59972.1"/>
    <property type="molecule type" value="Genomic_DNA"/>
</dbReference>
<comment type="caution">
    <text evidence="4">The sequence shown here is derived from an EMBL/GenBank/DDBJ whole genome shotgun (WGS) entry which is preliminary data.</text>
</comment>